<feature type="transmembrane region" description="Helical" evidence="1">
    <location>
        <begin position="7"/>
        <end position="29"/>
    </location>
</feature>
<keyword evidence="1" id="KW-0472">Membrane</keyword>
<comment type="caution">
    <text evidence="2">The sequence shown here is derived from an EMBL/GenBank/DDBJ whole genome shotgun (WGS) entry which is preliminary data.</text>
</comment>
<evidence type="ECO:0000313" key="3">
    <source>
        <dbReference type="Proteomes" id="UP001179181"/>
    </source>
</evidence>
<keyword evidence="1" id="KW-0812">Transmembrane</keyword>
<dbReference type="EMBL" id="JAASQJ010000001">
    <property type="protein sequence ID" value="NIJ51640.1"/>
    <property type="molecule type" value="Genomic_DNA"/>
</dbReference>
<keyword evidence="3" id="KW-1185">Reference proteome</keyword>
<reference evidence="2 3" key="1">
    <citation type="submission" date="2020-03" db="EMBL/GenBank/DDBJ databases">
        <title>Genomic Encyclopedia of Type Strains, Phase IV (KMG-IV): sequencing the most valuable type-strain genomes for metagenomic binning, comparative biology and taxonomic classification.</title>
        <authorList>
            <person name="Goeker M."/>
        </authorList>
    </citation>
    <scope>NUCLEOTIDE SEQUENCE [LARGE SCALE GENOMIC DNA]</scope>
    <source>
        <strain evidence="2 3">DSM 102865</strain>
    </source>
</reference>
<gene>
    <name evidence="2" type="ORF">FHS68_000796</name>
</gene>
<dbReference type="Proteomes" id="UP001179181">
    <property type="component" value="Unassembled WGS sequence"/>
</dbReference>
<keyword evidence="1" id="KW-1133">Transmembrane helix</keyword>
<feature type="transmembrane region" description="Helical" evidence="1">
    <location>
        <begin position="317"/>
        <end position="336"/>
    </location>
</feature>
<evidence type="ECO:0000256" key="1">
    <source>
        <dbReference type="SAM" id="Phobius"/>
    </source>
</evidence>
<feature type="transmembrane region" description="Helical" evidence="1">
    <location>
        <begin position="262"/>
        <end position="281"/>
    </location>
</feature>
<sequence>MNRNSKVLPILFMFMPILIWVFVIFYYSVNLPWYDDFDPFPDFLHKWMIDTDLSNRMHLLFQPNNEHRMVVGKLVTLIYYWTTGQLNFTFLHIAGGIFTLGTLILFWRAFEKSRLSWWYFLPVPFLLFQLQFHLAFLWAICGLQHPPVVFFATLSMFLLARNRFGWAALAGVCATYAMSSGIFVWPAGIVVLLIGSHYKQLIVWCVAAVFAVGFYFYGLSAQGNESSVTFLIQNPHLPVLGFFAFLGGLFDFFPEKPILVRSVLPVIMGFLVMIWVVIWLVRQIMPWLKYTLNWPKQSPKWSQQQSEGSLEVKTFRVFLVGILTFLLVDALVIGLLRTRFGFFVMIVSNYKIYPALFLTIAYLAFISSATRDNVRKLGFRISVVTSILIWGISMYSYLPVISERQKYYTVNGYNQEFNGYGLGHVPYSESAAYVDILMKDMVRRGIYRYPPIGEQLASMAALLQTDISGSKEFRVEDRDSVYYVKADNRSLSYAKDNIQCVFVRNQERLYLFKLEPFKYSGRNIFRQYDKGSDVLIPYLSLLPGTYDLGVMNALDGKVEGGILRKVTVPMDN</sequence>
<feature type="transmembrane region" description="Helical" evidence="1">
    <location>
        <begin position="167"/>
        <end position="195"/>
    </location>
</feature>
<accession>A0ABX0UIW9</accession>
<feature type="transmembrane region" description="Helical" evidence="1">
    <location>
        <begin position="117"/>
        <end position="138"/>
    </location>
</feature>
<evidence type="ECO:0000313" key="2">
    <source>
        <dbReference type="EMBL" id="NIJ51640.1"/>
    </source>
</evidence>
<evidence type="ECO:0008006" key="4">
    <source>
        <dbReference type="Google" id="ProtNLM"/>
    </source>
</evidence>
<name>A0ABX0UIW9_9BACT</name>
<feature type="transmembrane region" description="Helical" evidence="1">
    <location>
        <begin position="377"/>
        <end position="398"/>
    </location>
</feature>
<feature type="transmembrane region" description="Helical" evidence="1">
    <location>
        <begin position="90"/>
        <end position="110"/>
    </location>
</feature>
<feature type="transmembrane region" description="Helical" evidence="1">
    <location>
        <begin position="342"/>
        <end position="365"/>
    </location>
</feature>
<feature type="transmembrane region" description="Helical" evidence="1">
    <location>
        <begin position="230"/>
        <end position="250"/>
    </location>
</feature>
<proteinExistence type="predicted"/>
<feature type="transmembrane region" description="Helical" evidence="1">
    <location>
        <begin position="201"/>
        <end position="218"/>
    </location>
</feature>
<organism evidence="2 3">
    <name type="scientific">Dyadobacter arcticus</name>
    <dbReference type="NCBI Taxonomy" id="1078754"/>
    <lineage>
        <taxon>Bacteria</taxon>
        <taxon>Pseudomonadati</taxon>
        <taxon>Bacteroidota</taxon>
        <taxon>Cytophagia</taxon>
        <taxon>Cytophagales</taxon>
        <taxon>Spirosomataceae</taxon>
        <taxon>Dyadobacter</taxon>
    </lineage>
</organism>
<protein>
    <recommendedName>
        <fullName evidence="4">4-amino-4-deoxy-L-arabinose transferase</fullName>
    </recommendedName>
</protein>